<gene>
    <name evidence="1" type="ORF">LCGC14_3073760</name>
</gene>
<protein>
    <submittedName>
        <fullName evidence="1">Uncharacterized protein</fullName>
    </submittedName>
</protein>
<dbReference type="AlphaFoldDB" id="A0A0F8X3R5"/>
<name>A0A0F8X3R5_9ZZZZ</name>
<reference evidence="1" key="1">
    <citation type="journal article" date="2015" name="Nature">
        <title>Complex archaea that bridge the gap between prokaryotes and eukaryotes.</title>
        <authorList>
            <person name="Spang A."/>
            <person name="Saw J.H."/>
            <person name="Jorgensen S.L."/>
            <person name="Zaremba-Niedzwiedzka K."/>
            <person name="Martijn J."/>
            <person name="Lind A.E."/>
            <person name="van Eijk R."/>
            <person name="Schleper C."/>
            <person name="Guy L."/>
            <person name="Ettema T.J."/>
        </authorList>
    </citation>
    <scope>NUCLEOTIDE SEQUENCE</scope>
</reference>
<proteinExistence type="predicted"/>
<accession>A0A0F8X3R5</accession>
<feature type="non-terminal residue" evidence="1">
    <location>
        <position position="1"/>
    </location>
</feature>
<dbReference type="EMBL" id="LAZR01065452">
    <property type="protein sequence ID" value="KKK55515.1"/>
    <property type="molecule type" value="Genomic_DNA"/>
</dbReference>
<sequence length="52" mass="5875">LRRTVKGRWASYAPSEAAFRVATNFDALLPPLPMMEKEIFRTLAPALRFVAP</sequence>
<evidence type="ECO:0000313" key="1">
    <source>
        <dbReference type="EMBL" id="KKK55515.1"/>
    </source>
</evidence>
<comment type="caution">
    <text evidence="1">The sequence shown here is derived from an EMBL/GenBank/DDBJ whole genome shotgun (WGS) entry which is preliminary data.</text>
</comment>
<organism evidence="1">
    <name type="scientific">marine sediment metagenome</name>
    <dbReference type="NCBI Taxonomy" id="412755"/>
    <lineage>
        <taxon>unclassified sequences</taxon>
        <taxon>metagenomes</taxon>
        <taxon>ecological metagenomes</taxon>
    </lineage>
</organism>